<sequence>LWIAETERFTPEFVDYLRKNFYRFCPVCKALEELEKEEK</sequence>
<accession>X1IEK9</accession>
<organism evidence="1">
    <name type="scientific">marine sediment metagenome</name>
    <dbReference type="NCBI Taxonomy" id="412755"/>
    <lineage>
        <taxon>unclassified sequences</taxon>
        <taxon>metagenomes</taxon>
        <taxon>ecological metagenomes</taxon>
    </lineage>
</organism>
<gene>
    <name evidence="1" type="ORF">S03H2_68054</name>
</gene>
<proteinExistence type="predicted"/>
<reference evidence="1" key="1">
    <citation type="journal article" date="2014" name="Front. Microbiol.">
        <title>High frequency of phylogenetically diverse reductive dehalogenase-homologous genes in deep subseafloor sedimentary metagenomes.</title>
        <authorList>
            <person name="Kawai M."/>
            <person name="Futagami T."/>
            <person name="Toyoda A."/>
            <person name="Takaki Y."/>
            <person name="Nishi S."/>
            <person name="Hori S."/>
            <person name="Arai W."/>
            <person name="Tsubouchi T."/>
            <person name="Morono Y."/>
            <person name="Uchiyama I."/>
            <person name="Ito T."/>
            <person name="Fujiyama A."/>
            <person name="Inagaki F."/>
            <person name="Takami H."/>
        </authorList>
    </citation>
    <scope>NUCLEOTIDE SEQUENCE</scope>
    <source>
        <strain evidence="1">Expedition CK06-06</strain>
    </source>
</reference>
<name>X1IEK9_9ZZZZ</name>
<evidence type="ECO:0000313" key="1">
    <source>
        <dbReference type="EMBL" id="GAH80142.1"/>
    </source>
</evidence>
<feature type="non-terminal residue" evidence="1">
    <location>
        <position position="1"/>
    </location>
</feature>
<protein>
    <submittedName>
        <fullName evidence="1">Uncharacterized protein</fullName>
    </submittedName>
</protein>
<dbReference type="EMBL" id="BARU01044676">
    <property type="protein sequence ID" value="GAH80142.1"/>
    <property type="molecule type" value="Genomic_DNA"/>
</dbReference>
<dbReference type="AlphaFoldDB" id="X1IEK9"/>
<comment type="caution">
    <text evidence="1">The sequence shown here is derived from an EMBL/GenBank/DDBJ whole genome shotgun (WGS) entry which is preliminary data.</text>
</comment>